<proteinExistence type="predicted"/>
<protein>
    <submittedName>
        <fullName evidence="1">Sulfotransferase family protein</fullName>
    </submittedName>
</protein>
<organism evidence="1 2">
    <name type="scientific">Pseudomonas fontis</name>
    <dbReference type="NCBI Taxonomy" id="2942633"/>
    <lineage>
        <taxon>Bacteria</taxon>
        <taxon>Pseudomonadati</taxon>
        <taxon>Pseudomonadota</taxon>
        <taxon>Gammaproteobacteria</taxon>
        <taxon>Pseudomonadales</taxon>
        <taxon>Pseudomonadaceae</taxon>
        <taxon>Pseudomonas</taxon>
    </lineage>
</organism>
<name>A0ABT5P0B6_9PSED</name>
<dbReference type="RefSeq" id="WP_273909283.1">
    <property type="nucleotide sequence ID" value="NZ_JAMDGX010000010.1"/>
</dbReference>
<dbReference type="EMBL" id="JAMDGY010000113">
    <property type="protein sequence ID" value="MDD0993894.1"/>
    <property type="molecule type" value="Genomic_DNA"/>
</dbReference>
<evidence type="ECO:0000313" key="2">
    <source>
        <dbReference type="Proteomes" id="UP001148203"/>
    </source>
</evidence>
<gene>
    <name evidence="1" type="ORF">M5G11_25535</name>
</gene>
<keyword evidence="2" id="KW-1185">Reference proteome</keyword>
<reference evidence="1 2" key="1">
    <citation type="submission" date="2022-05" db="EMBL/GenBank/DDBJ databases">
        <title>Novel Pseudomonas spp. Isolated from a Rainbow Trout Aquaculture Facility.</title>
        <authorList>
            <person name="Testerman T."/>
            <person name="Graf J."/>
        </authorList>
    </citation>
    <scope>NUCLEOTIDE SEQUENCE [LARGE SCALE GENOMIC DNA]</scope>
    <source>
        <strain evidence="1 2">ID681</strain>
    </source>
</reference>
<dbReference type="SUPFAM" id="SSF52540">
    <property type="entry name" value="P-loop containing nucleoside triphosphate hydrolases"/>
    <property type="match status" value="1"/>
</dbReference>
<comment type="caution">
    <text evidence="1">The sequence shown here is derived from an EMBL/GenBank/DDBJ whole genome shotgun (WGS) entry which is preliminary data.</text>
</comment>
<evidence type="ECO:0000313" key="1">
    <source>
        <dbReference type="EMBL" id="MDD0993894.1"/>
    </source>
</evidence>
<dbReference type="Gene3D" id="3.40.50.300">
    <property type="entry name" value="P-loop containing nucleotide triphosphate hydrolases"/>
    <property type="match status" value="1"/>
</dbReference>
<accession>A0ABT5P0B6</accession>
<dbReference type="InterPro" id="IPR027417">
    <property type="entry name" value="P-loop_NTPase"/>
</dbReference>
<sequence>MESLNLHGWLPISVWQENAQWRVDWCWFGAQRLVQPFFRDAVDDALRLPFNQAFRRETPLSALSDWQRQSPGIAPSAFVYHASRCGSTLISQMLAQLDSHVVISEPPALDTLLRIDLPEVERRAAIEGLLSAYGQVRAGTERALVIKLDAWNIFDRPLLREYFPQVPWMYLYRDPLEIAVSHLRRAGMQMIPGMLGLARLEGGQPFNGREDDIARRLGELLKGGLEHCRAEEALAVNYIELPGVMSGSLARFFGLSAEEVALAMSATSQHAKSPAQRFVPDSQGKHLEATPLLLERIAYWASEPYQALEAWRAGQVL</sequence>
<dbReference type="Proteomes" id="UP001148203">
    <property type="component" value="Unassembled WGS sequence"/>
</dbReference>